<evidence type="ECO:0000313" key="2">
    <source>
        <dbReference type="Proteomes" id="UP001432027"/>
    </source>
</evidence>
<reference evidence="1" key="1">
    <citation type="submission" date="2023-10" db="EMBL/GenBank/DDBJ databases">
        <title>Genome assembly of Pristionchus species.</title>
        <authorList>
            <person name="Yoshida K."/>
            <person name="Sommer R.J."/>
        </authorList>
    </citation>
    <scope>NUCLEOTIDE SEQUENCE</scope>
    <source>
        <strain evidence="1">RS0144</strain>
    </source>
</reference>
<accession>A0AAV5TVY5</accession>
<feature type="non-terminal residue" evidence="1">
    <location>
        <position position="1"/>
    </location>
</feature>
<keyword evidence="2" id="KW-1185">Reference proteome</keyword>
<dbReference type="EMBL" id="BTSX01000005">
    <property type="protein sequence ID" value="GMS98415.1"/>
    <property type="molecule type" value="Genomic_DNA"/>
</dbReference>
<dbReference type="Proteomes" id="UP001432027">
    <property type="component" value="Unassembled WGS sequence"/>
</dbReference>
<gene>
    <name evidence="1" type="ORF">PENTCL1PPCAC_20590</name>
</gene>
<dbReference type="AlphaFoldDB" id="A0AAV5TVY5"/>
<evidence type="ECO:0000313" key="1">
    <source>
        <dbReference type="EMBL" id="GMS98415.1"/>
    </source>
</evidence>
<sequence length="121" mass="13270">PAFSGSGHDNRGFGSTEHVCSMFALREQTIQAAVEQPTDQDTMKFIDEDKLLNASESDVNVNETVNDYSPKLESQVLTEMETQSVFNSTDVVEGVKTMDVHVDFPVEIEGSGVQVDQVTVL</sequence>
<comment type="caution">
    <text evidence="1">The sequence shown here is derived from an EMBL/GenBank/DDBJ whole genome shotgun (WGS) entry which is preliminary data.</text>
</comment>
<organism evidence="1 2">
    <name type="scientific">Pristionchus entomophagus</name>
    <dbReference type="NCBI Taxonomy" id="358040"/>
    <lineage>
        <taxon>Eukaryota</taxon>
        <taxon>Metazoa</taxon>
        <taxon>Ecdysozoa</taxon>
        <taxon>Nematoda</taxon>
        <taxon>Chromadorea</taxon>
        <taxon>Rhabditida</taxon>
        <taxon>Rhabditina</taxon>
        <taxon>Diplogasteromorpha</taxon>
        <taxon>Diplogasteroidea</taxon>
        <taxon>Neodiplogasteridae</taxon>
        <taxon>Pristionchus</taxon>
    </lineage>
</organism>
<proteinExistence type="predicted"/>
<protein>
    <submittedName>
        <fullName evidence="1">Uncharacterized protein</fullName>
    </submittedName>
</protein>
<name>A0AAV5TVY5_9BILA</name>